<name>A0A0E9NE64_SAICN</name>
<reference evidence="2 3" key="3">
    <citation type="journal article" date="2015" name="Genome Announc.">
        <title>Draft Genome Sequence of the Archiascomycetous Yeast Saitoella complicata.</title>
        <authorList>
            <person name="Yamauchi K."/>
            <person name="Kondo S."/>
            <person name="Hamamoto M."/>
            <person name="Takahashi Y."/>
            <person name="Ogura Y."/>
            <person name="Hayashi T."/>
            <person name="Nishida H."/>
        </authorList>
    </citation>
    <scope>NUCLEOTIDE SEQUENCE [LARGE SCALE GENOMIC DNA]</scope>
    <source>
        <strain evidence="2 3">NRRL Y-17804</strain>
    </source>
</reference>
<comment type="caution">
    <text evidence="2">The sequence shown here is derived from an EMBL/GenBank/DDBJ whole genome shotgun (WGS) entry which is preliminary data.</text>
</comment>
<evidence type="ECO:0000313" key="3">
    <source>
        <dbReference type="Proteomes" id="UP000033140"/>
    </source>
</evidence>
<evidence type="ECO:0000313" key="2">
    <source>
        <dbReference type="EMBL" id="GAO47705.1"/>
    </source>
</evidence>
<proteinExistence type="predicted"/>
<feature type="region of interest" description="Disordered" evidence="1">
    <location>
        <begin position="53"/>
        <end position="114"/>
    </location>
</feature>
<gene>
    <name evidence="2" type="ORF">G7K_1904-t1</name>
</gene>
<sequence>MRTIQDEPRVFNGKSRECRPSQDVAIQRFSTTTWTESDVTVAFTRLRITPTTLQGPTLDTNAQPTLNSFLYKAQPPHNPNTDTSSSSNTPPPHKPCESQAHPLNTVPNCDHGSA</sequence>
<dbReference type="AlphaFoldDB" id="A0A0E9NE64"/>
<dbReference type="Proteomes" id="UP000033140">
    <property type="component" value="Unassembled WGS sequence"/>
</dbReference>
<evidence type="ECO:0000256" key="1">
    <source>
        <dbReference type="SAM" id="MobiDB-lite"/>
    </source>
</evidence>
<accession>A0A0E9NE64</accession>
<protein>
    <submittedName>
        <fullName evidence="2">Uncharacterized protein</fullName>
    </submittedName>
</protein>
<feature type="compositionally biased region" description="Polar residues" evidence="1">
    <location>
        <begin position="53"/>
        <end position="68"/>
    </location>
</feature>
<keyword evidence="3" id="KW-1185">Reference proteome</keyword>
<dbReference type="EMBL" id="BACD03000010">
    <property type="protein sequence ID" value="GAO47705.1"/>
    <property type="molecule type" value="Genomic_DNA"/>
</dbReference>
<reference evidence="2 3" key="2">
    <citation type="journal article" date="2014" name="J. Gen. Appl. Microbiol.">
        <title>The early diverging ascomycetous budding yeast Saitoella complicata has three histone deacetylases belonging to the Clr6, Hos2, and Rpd3 lineages.</title>
        <authorList>
            <person name="Nishida H."/>
            <person name="Matsumoto T."/>
            <person name="Kondo S."/>
            <person name="Hamamoto M."/>
            <person name="Yoshikawa H."/>
        </authorList>
    </citation>
    <scope>NUCLEOTIDE SEQUENCE [LARGE SCALE GENOMIC DNA]</scope>
    <source>
        <strain evidence="2 3">NRRL Y-17804</strain>
    </source>
</reference>
<reference evidence="2 3" key="1">
    <citation type="journal article" date="2011" name="J. Gen. Appl. Microbiol.">
        <title>Draft genome sequencing of the enigmatic yeast Saitoella complicata.</title>
        <authorList>
            <person name="Nishida H."/>
            <person name="Hamamoto M."/>
            <person name="Sugiyama J."/>
        </authorList>
    </citation>
    <scope>NUCLEOTIDE SEQUENCE [LARGE SCALE GENOMIC DNA]</scope>
    <source>
        <strain evidence="2 3">NRRL Y-17804</strain>
    </source>
</reference>
<organism evidence="2 3">
    <name type="scientific">Saitoella complicata (strain BCRC 22490 / CBS 7301 / JCM 7358 / NBRC 10748 / NRRL Y-17804)</name>
    <dbReference type="NCBI Taxonomy" id="698492"/>
    <lineage>
        <taxon>Eukaryota</taxon>
        <taxon>Fungi</taxon>
        <taxon>Dikarya</taxon>
        <taxon>Ascomycota</taxon>
        <taxon>Taphrinomycotina</taxon>
        <taxon>Taphrinomycotina incertae sedis</taxon>
        <taxon>Saitoella</taxon>
    </lineage>
</organism>
<feature type="compositionally biased region" description="Low complexity" evidence="1">
    <location>
        <begin position="79"/>
        <end position="88"/>
    </location>
</feature>